<evidence type="ECO:0000313" key="2">
    <source>
        <dbReference type="Proteomes" id="UP001060085"/>
    </source>
</evidence>
<dbReference type="Proteomes" id="UP001060085">
    <property type="component" value="Linkage Group LG06"/>
</dbReference>
<comment type="caution">
    <text evidence="1">The sequence shown here is derived from an EMBL/GenBank/DDBJ whole genome shotgun (WGS) entry which is preliminary data.</text>
</comment>
<proteinExistence type="predicted"/>
<sequence length="754" mass="83381">MGYLNCKRWLQFLVFMAVFAMPTCWGITDPRDVYAINSLYGALNFPPLAGWLPIGGDPCGLGWQGVQCVNANITGIILNGANLGGQLSEDLSFFASIIQIDLSNNHIGGPIPSNLPLTIRSLLLSGNQFTGSIPSTISSLGQLTDLSLNDNHLTGVIPDAFQLLKVLTNMDLSGNSFNGPLPSSMQNLSSLTLLHLQNNQLTGTLDVLENLPLIDLNVENNLFSGPIPERLMTIPNFRKDGNPFNTTVLPSPPLSSPLPSPAEAPLPVLVPENQTSGPTSIQFPHTGMERHVKTSKNVTWMVIVGLLVVVALALVLCLFMSRCCRRRKLDENAEKRHERYAYNNPRTNSKSDDSFQKPGQQTEKVPEEPLARPQFGEVKDTRRENLALSSEAKQLKDGKSSKNAFLKQEDHKIDMTGLHSGVLPQAPPPPPFPLLSSVSSIADPILASINPGEHAMRRVNSVKLFSVASLQQYTESFSQDNLIGKGLLGAVYKAELPDGKMLAVKKLDAVVSRRQSDEEFLVLVSNLSKLQHANIVKLVGYCMEHRQRLLVYEYCKNGTLHEALHFDHDIHRRLSWKTRVRMALQAAEALEYLHEVCQPPVVHKNFMSANILLDDELTIRVSDSGLAPLLSSDSIAQLQGCGYAAPELESGSYTYQSDVYSFGVVMLELLTGRKSYDRSRPRGEQFLVRWAIPQLHDIDALSRMVDPLLRGAYSSKSLSRFADIISLCIQTEPEFRPPMSEIVQNLLHMVQRDL</sequence>
<protein>
    <submittedName>
        <fullName evidence="1">Uncharacterized protein</fullName>
    </submittedName>
</protein>
<reference evidence="2" key="1">
    <citation type="journal article" date="2023" name="Nat. Plants">
        <title>Single-cell RNA sequencing provides a high-resolution roadmap for understanding the multicellular compartmentation of specialized metabolism.</title>
        <authorList>
            <person name="Sun S."/>
            <person name="Shen X."/>
            <person name="Li Y."/>
            <person name="Li Y."/>
            <person name="Wang S."/>
            <person name="Li R."/>
            <person name="Zhang H."/>
            <person name="Shen G."/>
            <person name="Guo B."/>
            <person name="Wei J."/>
            <person name="Xu J."/>
            <person name="St-Pierre B."/>
            <person name="Chen S."/>
            <person name="Sun C."/>
        </authorList>
    </citation>
    <scope>NUCLEOTIDE SEQUENCE [LARGE SCALE GENOMIC DNA]</scope>
</reference>
<organism evidence="1 2">
    <name type="scientific">Catharanthus roseus</name>
    <name type="common">Madagascar periwinkle</name>
    <name type="synonym">Vinca rosea</name>
    <dbReference type="NCBI Taxonomy" id="4058"/>
    <lineage>
        <taxon>Eukaryota</taxon>
        <taxon>Viridiplantae</taxon>
        <taxon>Streptophyta</taxon>
        <taxon>Embryophyta</taxon>
        <taxon>Tracheophyta</taxon>
        <taxon>Spermatophyta</taxon>
        <taxon>Magnoliopsida</taxon>
        <taxon>eudicotyledons</taxon>
        <taxon>Gunneridae</taxon>
        <taxon>Pentapetalae</taxon>
        <taxon>asterids</taxon>
        <taxon>lamiids</taxon>
        <taxon>Gentianales</taxon>
        <taxon>Apocynaceae</taxon>
        <taxon>Rauvolfioideae</taxon>
        <taxon>Vinceae</taxon>
        <taxon>Catharanthinae</taxon>
        <taxon>Catharanthus</taxon>
    </lineage>
</organism>
<evidence type="ECO:0000313" key="1">
    <source>
        <dbReference type="EMBL" id="KAI5657006.1"/>
    </source>
</evidence>
<gene>
    <name evidence="1" type="ORF">M9H77_25799</name>
</gene>
<dbReference type="EMBL" id="CM044706">
    <property type="protein sequence ID" value="KAI5657006.1"/>
    <property type="molecule type" value="Genomic_DNA"/>
</dbReference>
<keyword evidence="2" id="KW-1185">Reference proteome</keyword>
<name>A0ACC0A8T4_CATRO</name>
<accession>A0ACC0A8T4</accession>